<dbReference type="GO" id="GO:0003964">
    <property type="term" value="F:RNA-directed DNA polymerase activity"/>
    <property type="evidence" value="ECO:0007669"/>
    <property type="project" value="UniProtKB-KW"/>
</dbReference>
<dbReference type="PANTHER" id="PTHR33332">
    <property type="entry name" value="REVERSE TRANSCRIPTASE DOMAIN-CONTAINING PROTEIN"/>
    <property type="match status" value="1"/>
</dbReference>
<dbReference type="PROSITE" id="PS50878">
    <property type="entry name" value="RT_POL"/>
    <property type="match status" value="1"/>
</dbReference>
<dbReference type="Proteomes" id="UP000242188">
    <property type="component" value="Unassembled WGS sequence"/>
</dbReference>
<dbReference type="AlphaFoldDB" id="A0A210QXJ7"/>
<dbReference type="EMBL" id="NEDP02001340">
    <property type="protein sequence ID" value="OWF53445.1"/>
    <property type="molecule type" value="Genomic_DNA"/>
</dbReference>
<evidence type="ECO:0000313" key="2">
    <source>
        <dbReference type="EMBL" id="OWF53445.1"/>
    </source>
</evidence>
<gene>
    <name evidence="2" type="ORF">KP79_PYT25479</name>
</gene>
<protein>
    <submittedName>
        <fullName evidence="2">RNA-directed DNA polymerase from transposon BS</fullName>
    </submittedName>
</protein>
<dbReference type="Pfam" id="PF00078">
    <property type="entry name" value="RVT_1"/>
    <property type="match status" value="1"/>
</dbReference>
<accession>A0A210QXJ7</accession>
<organism evidence="2 3">
    <name type="scientific">Mizuhopecten yessoensis</name>
    <name type="common">Japanese scallop</name>
    <name type="synonym">Patinopecten yessoensis</name>
    <dbReference type="NCBI Taxonomy" id="6573"/>
    <lineage>
        <taxon>Eukaryota</taxon>
        <taxon>Metazoa</taxon>
        <taxon>Spiralia</taxon>
        <taxon>Lophotrochozoa</taxon>
        <taxon>Mollusca</taxon>
        <taxon>Bivalvia</taxon>
        <taxon>Autobranchia</taxon>
        <taxon>Pteriomorphia</taxon>
        <taxon>Pectinida</taxon>
        <taxon>Pectinoidea</taxon>
        <taxon>Pectinidae</taxon>
        <taxon>Mizuhopecten</taxon>
    </lineage>
</organism>
<evidence type="ECO:0000259" key="1">
    <source>
        <dbReference type="PROSITE" id="PS50878"/>
    </source>
</evidence>
<evidence type="ECO:0000313" key="3">
    <source>
        <dbReference type="Proteomes" id="UP000242188"/>
    </source>
</evidence>
<keyword evidence="2" id="KW-0548">Nucleotidyltransferase</keyword>
<dbReference type="STRING" id="6573.A0A210QXJ7"/>
<keyword evidence="2" id="KW-0808">Transferase</keyword>
<dbReference type="InterPro" id="IPR000477">
    <property type="entry name" value="RT_dom"/>
</dbReference>
<dbReference type="CDD" id="cd01650">
    <property type="entry name" value="RT_nLTR_like"/>
    <property type="match status" value="1"/>
</dbReference>
<proteinExistence type="predicted"/>
<keyword evidence="3" id="KW-1185">Reference proteome</keyword>
<sequence>MDVIRIRREIRIRDKFHKIFKKYKNPDVLAELKRQRNKVNNMKKYARETFYEKVNDIIDTYNNTDPKSYWRLMRRLIKQSGQSQTIPPLINPTNLQTAADNIDKADILNKYFCSISDIDDTETHIPIFESRTAAVLESIVITNENVSDILKTLKLGKASGHDKISHTLLKNTAISIARPLTVFNMSLRISIFPEYLKQAIVLQFFKKGDRHLVSNYRPISLLSCVSKIFERVVFRYVHNYFVDNSLFYTFQSGLMANHSTVHQLIEIYHTICHSFEEKKHACLIVCDISKPFDRVWHKGLIVKLKAYWIKGKILEWITSYITNRQQKVLLDKNYSTTGNLRAGVPRGSVLGPLMFLIYINDIADNILSISRLFADDTSLSYASASTAELETTLNADLENLNKWSKRWLTTFNTEKHKFC</sequence>
<keyword evidence="2" id="KW-0695">RNA-directed DNA polymerase</keyword>
<comment type="caution">
    <text evidence="2">The sequence shown here is derived from an EMBL/GenBank/DDBJ whole genome shotgun (WGS) entry which is preliminary data.</text>
</comment>
<name>A0A210QXJ7_MIZYE</name>
<feature type="domain" description="Reverse transcriptase" evidence="1">
    <location>
        <begin position="185"/>
        <end position="419"/>
    </location>
</feature>
<reference evidence="2 3" key="1">
    <citation type="journal article" date="2017" name="Nat. Ecol. Evol.">
        <title>Scallop genome provides insights into evolution of bilaterian karyotype and development.</title>
        <authorList>
            <person name="Wang S."/>
            <person name="Zhang J."/>
            <person name="Jiao W."/>
            <person name="Li J."/>
            <person name="Xun X."/>
            <person name="Sun Y."/>
            <person name="Guo X."/>
            <person name="Huan P."/>
            <person name="Dong B."/>
            <person name="Zhang L."/>
            <person name="Hu X."/>
            <person name="Sun X."/>
            <person name="Wang J."/>
            <person name="Zhao C."/>
            <person name="Wang Y."/>
            <person name="Wang D."/>
            <person name="Huang X."/>
            <person name="Wang R."/>
            <person name="Lv J."/>
            <person name="Li Y."/>
            <person name="Zhang Z."/>
            <person name="Liu B."/>
            <person name="Lu W."/>
            <person name="Hui Y."/>
            <person name="Liang J."/>
            <person name="Zhou Z."/>
            <person name="Hou R."/>
            <person name="Li X."/>
            <person name="Liu Y."/>
            <person name="Li H."/>
            <person name="Ning X."/>
            <person name="Lin Y."/>
            <person name="Zhao L."/>
            <person name="Xing Q."/>
            <person name="Dou J."/>
            <person name="Li Y."/>
            <person name="Mao J."/>
            <person name="Guo H."/>
            <person name="Dou H."/>
            <person name="Li T."/>
            <person name="Mu C."/>
            <person name="Jiang W."/>
            <person name="Fu Q."/>
            <person name="Fu X."/>
            <person name="Miao Y."/>
            <person name="Liu J."/>
            <person name="Yu Q."/>
            <person name="Li R."/>
            <person name="Liao H."/>
            <person name="Li X."/>
            <person name="Kong Y."/>
            <person name="Jiang Z."/>
            <person name="Chourrout D."/>
            <person name="Li R."/>
            <person name="Bao Z."/>
        </authorList>
    </citation>
    <scope>NUCLEOTIDE SEQUENCE [LARGE SCALE GENOMIC DNA]</scope>
    <source>
        <strain evidence="2 3">PY_sf001</strain>
    </source>
</reference>
<dbReference type="SUPFAM" id="SSF56672">
    <property type="entry name" value="DNA/RNA polymerases"/>
    <property type="match status" value="1"/>
</dbReference>
<dbReference type="OrthoDB" id="6144109at2759"/>
<dbReference type="InterPro" id="IPR043502">
    <property type="entry name" value="DNA/RNA_pol_sf"/>
</dbReference>